<dbReference type="InterPro" id="IPR027417">
    <property type="entry name" value="P-loop_NTPase"/>
</dbReference>
<evidence type="ECO:0008006" key="3">
    <source>
        <dbReference type="Google" id="ProtNLM"/>
    </source>
</evidence>
<dbReference type="SUPFAM" id="SSF52540">
    <property type="entry name" value="P-loop containing nucleoside triphosphate hydrolases"/>
    <property type="match status" value="1"/>
</dbReference>
<name>A0ABU9XZH9_9SPHN</name>
<dbReference type="EMBL" id="JBDIME010000003">
    <property type="protein sequence ID" value="MEN2788970.1"/>
    <property type="molecule type" value="Genomic_DNA"/>
</dbReference>
<keyword evidence="2" id="KW-1185">Reference proteome</keyword>
<sequence length="404" mass="43594">MTDTSPSGAIAPLDRARKVVMADPELQQRLSVIQNPEVFATAMIDVAASAGFELGREAVLRAIEPDPLGLDRFRPAQLTGHDLPDRQWLPIAIIPADGQLAVEWAHFGGAPLTAPFFEDQLRWARAQPFNRLFRQRTPLAGLAQARPEDGLAAPDGFIFHLSRCGSTLVSQMLGALPGTIVVSEPAPLDSVVQLVNANLGVPIEERARLLRAMVGALGRDRTGDARHYVVKLDSWHALALPLFRHAFPETPWIFLYRDPAEILVSQMRIRGMQATPGTMPQDLYGIVGGEDMPAEEYCARAFACICAAVLDHAELGGCLLVNYASLPGAAEDEILSYFGIDADAAGLAAMKVAAGRDAKAPAMPFIADTDAKQKEASDAIRAAVEAHLAEPYRRLEAMRLAPGK</sequence>
<dbReference type="Gene3D" id="3.40.50.300">
    <property type="entry name" value="P-loop containing nucleotide triphosphate hydrolases"/>
    <property type="match status" value="1"/>
</dbReference>
<organism evidence="1 2">
    <name type="scientific">Sphingomonas oligophenolica</name>
    <dbReference type="NCBI Taxonomy" id="301154"/>
    <lineage>
        <taxon>Bacteria</taxon>
        <taxon>Pseudomonadati</taxon>
        <taxon>Pseudomonadota</taxon>
        <taxon>Alphaproteobacteria</taxon>
        <taxon>Sphingomonadales</taxon>
        <taxon>Sphingomonadaceae</taxon>
        <taxon>Sphingomonas</taxon>
    </lineage>
</organism>
<protein>
    <recommendedName>
        <fullName evidence="3">Aspartyl beta-hydroxylase</fullName>
    </recommendedName>
</protein>
<dbReference type="Proteomes" id="UP001419910">
    <property type="component" value="Unassembled WGS sequence"/>
</dbReference>
<reference evidence="1 2" key="1">
    <citation type="submission" date="2024-05" db="EMBL/GenBank/DDBJ databases">
        <authorList>
            <person name="Liu Q."/>
            <person name="Xin Y.-H."/>
        </authorList>
    </citation>
    <scope>NUCLEOTIDE SEQUENCE [LARGE SCALE GENOMIC DNA]</scope>
    <source>
        <strain evidence="1 2">CGMCC 1.10181</strain>
    </source>
</reference>
<proteinExistence type="predicted"/>
<dbReference type="RefSeq" id="WP_343891630.1">
    <property type="nucleotide sequence ID" value="NZ_BAAAEH010000047.1"/>
</dbReference>
<comment type="caution">
    <text evidence="1">The sequence shown here is derived from an EMBL/GenBank/DDBJ whole genome shotgun (WGS) entry which is preliminary data.</text>
</comment>
<accession>A0ABU9XZH9</accession>
<evidence type="ECO:0000313" key="2">
    <source>
        <dbReference type="Proteomes" id="UP001419910"/>
    </source>
</evidence>
<gene>
    <name evidence="1" type="ORF">ABC974_04975</name>
</gene>
<evidence type="ECO:0000313" key="1">
    <source>
        <dbReference type="EMBL" id="MEN2788970.1"/>
    </source>
</evidence>